<feature type="transmembrane region" description="Helical" evidence="7">
    <location>
        <begin position="127"/>
        <end position="146"/>
    </location>
</feature>
<keyword evidence="6" id="KW-0175">Coiled coil</keyword>
<protein>
    <submittedName>
        <fullName evidence="9">Major facilitator superfamily protein</fullName>
    </submittedName>
    <submittedName>
        <fullName evidence="10">Major_facilitator superfamily protein</fullName>
    </submittedName>
</protein>
<dbReference type="GO" id="GO:0022857">
    <property type="term" value="F:transmembrane transporter activity"/>
    <property type="evidence" value="ECO:0007669"/>
    <property type="project" value="InterPro"/>
</dbReference>
<keyword evidence="3 7" id="KW-0812">Transmembrane</keyword>
<feature type="transmembrane region" description="Helical" evidence="7">
    <location>
        <begin position="61"/>
        <end position="80"/>
    </location>
</feature>
<keyword evidence="11" id="KW-1185">Reference proteome</keyword>
<organism evidence="9">
    <name type="scientific">Hexamita inflata</name>
    <dbReference type="NCBI Taxonomy" id="28002"/>
    <lineage>
        <taxon>Eukaryota</taxon>
        <taxon>Metamonada</taxon>
        <taxon>Diplomonadida</taxon>
        <taxon>Hexamitidae</taxon>
        <taxon>Hexamitinae</taxon>
        <taxon>Hexamita</taxon>
    </lineage>
</organism>
<dbReference type="InterPro" id="IPR011701">
    <property type="entry name" value="MFS"/>
</dbReference>
<evidence type="ECO:0000256" key="6">
    <source>
        <dbReference type="SAM" id="Coils"/>
    </source>
</evidence>
<keyword evidence="5 7" id="KW-0472">Membrane</keyword>
<feature type="coiled-coil region" evidence="6">
    <location>
        <begin position="443"/>
        <end position="470"/>
    </location>
</feature>
<feature type="transmembrane region" description="Helical" evidence="7">
    <location>
        <begin position="274"/>
        <end position="294"/>
    </location>
</feature>
<proteinExistence type="predicted"/>
<accession>A0AA86RM34</accession>
<feature type="transmembrane region" description="Helical" evidence="7">
    <location>
        <begin position="86"/>
        <end position="107"/>
    </location>
</feature>
<dbReference type="SUPFAM" id="SSF103473">
    <property type="entry name" value="MFS general substrate transporter"/>
    <property type="match status" value="1"/>
</dbReference>
<feature type="transmembrane region" description="Helical" evidence="7">
    <location>
        <begin position="413"/>
        <end position="431"/>
    </location>
</feature>
<feature type="transmembrane region" description="Helical" evidence="7">
    <location>
        <begin position="306"/>
        <end position="327"/>
    </location>
</feature>
<gene>
    <name evidence="10" type="ORF">HINF_LOCUS10401</name>
    <name evidence="9" type="ORF">HINF_LOCUS64963</name>
</gene>
<keyword evidence="4 7" id="KW-1133">Transmembrane helix</keyword>
<dbReference type="Proteomes" id="UP001642409">
    <property type="component" value="Unassembled WGS sequence"/>
</dbReference>
<feature type="transmembrane region" description="Helical" evidence="7">
    <location>
        <begin position="212"/>
        <end position="232"/>
    </location>
</feature>
<dbReference type="PANTHER" id="PTHR42718:SF9">
    <property type="entry name" value="MAJOR FACILITATOR SUPERFAMILY MULTIDRUG TRANSPORTER MFSC"/>
    <property type="match status" value="1"/>
</dbReference>
<feature type="transmembrane region" description="Helical" evidence="7">
    <location>
        <begin position="152"/>
        <end position="173"/>
    </location>
</feature>
<evidence type="ECO:0000256" key="2">
    <source>
        <dbReference type="ARBA" id="ARBA00022448"/>
    </source>
</evidence>
<dbReference type="InterPro" id="IPR036259">
    <property type="entry name" value="MFS_trans_sf"/>
</dbReference>
<dbReference type="AlphaFoldDB" id="A0AA86RM34"/>
<evidence type="ECO:0000259" key="8">
    <source>
        <dbReference type="PROSITE" id="PS50850"/>
    </source>
</evidence>
<feature type="transmembrane region" description="Helical" evidence="7">
    <location>
        <begin position="334"/>
        <end position="355"/>
    </location>
</feature>
<evidence type="ECO:0000313" key="10">
    <source>
        <dbReference type="EMBL" id="CAL5988490.1"/>
    </source>
</evidence>
<dbReference type="EMBL" id="CAXDID020000022">
    <property type="protein sequence ID" value="CAL5988490.1"/>
    <property type="molecule type" value="Genomic_DNA"/>
</dbReference>
<dbReference type="EMBL" id="CATOUU010001177">
    <property type="protein sequence ID" value="CAI9977318.1"/>
    <property type="molecule type" value="Genomic_DNA"/>
</dbReference>
<evidence type="ECO:0000313" key="9">
    <source>
        <dbReference type="EMBL" id="CAI9977318.1"/>
    </source>
</evidence>
<evidence type="ECO:0000256" key="5">
    <source>
        <dbReference type="ARBA" id="ARBA00023136"/>
    </source>
</evidence>
<dbReference type="PROSITE" id="PS50850">
    <property type="entry name" value="MFS"/>
    <property type="match status" value="1"/>
</dbReference>
<dbReference type="Pfam" id="PF07690">
    <property type="entry name" value="MFS_1"/>
    <property type="match status" value="1"/>
</dbReference>
<dbReference type="Gene3D" id="1.20.1250.20">
    <property type="entry name" value="MFS general substrate transporter like domains"/>
    <property type="match status" value="1"/>
</dbReference>
<keyword evidence="2" id="KW-0813">Transport</keyword>
<dbReference type="GO" id="GO:0016020">
    <property type="term" value="C:membrane"/>
    <property type="evidence" value="ECO:0007669"/>
    <property type="project" value="UniProtKB-SubCell"/>
</dbReference>
<reference evidence="10 11" key="2">
    <citation type="submission" date="2024-07" db="EMBL/GenBank/DDBJ databases">
        <authorList>
            <person name="Akdeniz Z."/>
        </authorList>
    </citation>
    <scope>NUCLEOTIDE SEQUENCE [LARGE SCALE GENOMIC DNA]</scope>
</reference>
<comment type="subcellular location">
    <subcellularLocation>
        <location evidence="1">Membrane</location>
        <topology evidence="1">Multi-pass membrane protein</topology>
    </subcellularLocation>
</comment>
<evidence type="ECO:0000256" key="7">
    <source>
        <dbReference type="SAM" id="Phobius"/>
    </source>
</evidence>
<evidence type="ECO:0000256" key="3">
    <source>
        <dbReference type="ARBA" id="ARBA00022692"/>
    </source>
</evidence>
<feature type="transmembrane region" description="Helical" evidence="7">
    <location>
        <begin position="185"/>
        <end position="206"/>
    </location>
</feature>
<sequence>MPAMCVTYFTSKFEETAMNLALPQIQKDFNLSAQNAQWLSTTFFIAAAAFAIPLGKLSDSFGLINTFIISLLLLTFLRLACFFTTNFPLLLVLRFIIGALAAGTVTFRNAMTTRYPRIEEQSKTIGIIMILNQISAIIIPLISGVIQQEIGWKYQFILMSILSFISLLMLIPFENPKPIQKNSKVDIFGSLYLTLTISFFCLIFTLLSNKHYIFAGVSILFSFLFGIFFIFVEQKHSNPVLPLYIMKNPVSDLFIQNQKGTANAWLLPQLLDNVTISGIVSAVGAILTLISAIITPIITKKVVNRYVLYYGYIFSTICIILQIVCALNSIAFIVFYILIGFFGASIMQTIFPMTLLSVSSKYSSCVSAFPTTSRTIGNSMSLSIVSSLTMFIRDILLKRNISEKASLIRGAQVSLLLVVFLSIFCFINTIFRIGNSSKESGKIGFKNSMIRELKEENEQLLEQSTLSNDQVEQMSIK</sequence>
<dbReference type="InterPro" id="IPR020846">
    <property type="entry name" value="MFS_dom"/>
</dbReference>
<feature type="transmembrane region" description="Helical" evidence="7">
    <location>
        <begin position="36"/>
        <end position="54"/>
    </location>
</feature>
<comment type="caution">
    <text evidence="9">The sequence shown here is derived from an EMBL/GenBank/DDBJ whole genome shotgun (WGS) entry which is preliminary data.</text>
</comment>
<evidence type="ECO:0000256" key="4">
    <source>
        <dbReference type="ARBA" id="ARBA00022989"/>
    </source>
</evidence>
<name>A0AA86RM34_9EUKA</name>
<dbReference type="PANTHER" id="PTHR42718">
    <property type="entry name" value="MAJOR FACILITATOR SUPERFAMILY MULTIDRUG TRANSPORTER MFSC"/>
    <property type="match status" value="1"/>
</dbReference>
<evidence type="ECO:0000256" key="1">
    <source>
        <dbReference type="ARBA" id="ARBA00004141"/>
    </source>
</evidence>
<evidence type="ECO:0000313" key="11">
    <source>
        <dbReference type="Proteomes" id="UP001642409"/>
    </source>
</evidence>
<feature type="transmembrane region" description="Helical" evidence="7">
    <location>
        <begin position="375"/>
        <end position="392"/>
    </location>
</feature>
<feature type="domain" description="Major facilitator superfamily (MFS) profile" evidence="8">
    <location>
        <begin position="1"/>
        <end position="437"/>
    </location>
</feature>
<reference evidence="9" key="1">
    <citation type="submission" date="2023-06" db="EMBL/GenBank/DDBJ databases">
        <authorList>
            <person name="Kurt Z."/>
        </authorList>
    </citation>
    <scope>NUCLEOTIDE SEQUENCE</scope>
</reference>